<sequence>MRPLRPSPTLRVCGVCATAGWRACEEAANWSRHGRLDHHRRGSREGNIGPLISPIETRGMPTSSAVISVPAPHLGVAGWPSVLCVARFPFLFWCKLFDWRGER</sequence>
<organism evidence="1 2">
    <name type="scientific">Setaria italica</name>
    <name type="common">Foxtail millet</name>
    <name type="synonym">Panicum italicum</name>
    <dbReference type="NCBI Taxonomy" id="4555"/>
    <lineage>
        <taxon>Eukaryota</taxon>
        <taxon>Viridiplantae</taxon>
        <taxon>Streptophyta</taxon>
        <taxon>Embryophyta</taxon>
        <taxon>Tracheophyta</taxon>
        <taxon>Spermatophyta</taxon>
        <taxon>Magnoliopsida</taxon>
        <taxon>Liliopsida</taxon>
        <taxon>Poales</taxon>
        <taxon>Poaceae</taxon>
        <taxon>PACMAD clade</taxon>
        <taxon>Panicoideae</taxon>
        <taxon>Panicodae</taxon>
        <taxon>Paniceae</taxon>
        <taxon>Cenchrinae</taxon>
        <taxon>Setaria</taxon>
    </lineage>
</organism>
<dbReference type="Proteomes" id="UP000004995">
    <property type="component" value="Unassembled WGS sequence"/>
</dbReference>
<dbReference type="EMBL" id="AGNK02000570">
    <property type="status" value="NOT_ANNOTATED_CDS"/>
    <property type="molecule type" value="Genomic_DNA"/>
</dbReference>
<reference evidence="2" key="1">
    <citation type="journal article" date="2012" name="Nat. Biotechnol.">
        <title>Reference genome sequence of the model plant Setaria.</title>
        <authorList>
            <person name="Bennetzen J.L."/>
            <person name="Schmutz J."/>
            <person name="Wang H."/>
            <person name="Percifield R."/>
            <person name="Hawkins J."/>
            <person name="Pontaroli A.C."/>
            <person name="Estep M."/>
            <person name="Feng L."/>
            <person name="Vaughn J.N."/>
            <person name="Grimwood J."/>
            <person name="Jenkins J."/>
            <person name="Barry K."/>
            <person name="Lindquist E."/>
            <person name="Hellsten U."/>
            <person name="Deshpande S."/>
            <person name="Wang X."/>
            <person name="Wu X."/>
            <person name="Mitros T."/>
            <person name="Triplett J."/>
            <person name="Yang X."/>
            <person name="Ye C.Y."/>
            <person name="Mauro-Herrera M."/>
            <person name="Wang L."/>
            <person name="Li P."/>
            <person name="Sharma M."/>
            <person name="Sharma R."/>
            <person name="Ronald P.C."/>
            <person name="Panaud O."/>
            <person name="Kellogg E.A."/>
            <person name="Brutnell T.P."/>
            <person name="Doust A.N."/>
            <person name="Tuskan G.A."/>
            <person name="Rokhsar D."/>
            <person name="Devos K.M."/>
        </authorList>
    </citation>
    <scope>NUCLEOTIDE SEQUENCE [LARGE SCALE GENOMIC DNA]</scope>
    <source>
        <strain evidence="2">cv. Yugu1</strain>
    </source>
</reference>
<protein>
    <submittedName>
        <fullName evidence="1">Uncharacterized protein</fullName>
    </submittedName>
</protein>
<dbReference type="AlphaFoldDB" id="K3YWZ8"/>
<dbReference type="InParanoid" id="K3YWZ8"/>
<dbReference type="Gramene" id="KQL31707">
    <property type="protein sequence ID" value="KQL31707"/>
    <property type="gene ID" value="SETIT_018794mg"/>
</dbReference>
<reference evidence="1" key="2">
    <citation type="submission" date="2018-08" db="UniProtKB">
        <authorList>
            <consortium name="EnsemblPlants"/>
        </authorList>
    </citation>
    <scope>IDENTIFICATION</scope>
    <source>
        <strain evidence="1">Yugu1</strain>
    </source>
</reference>
<name>K3YWZ8_SETIT</name>
<evidence type="ECO:0000313" key="2">
    <source>
        <dbReference type="Proteomes" id="UP000004995"/>
    </source>
</evidence>
<keyword evidence="2" id="KW-1185">Reference proteome</keyword>
<proteinExistence type="predicted"/>
<accession>K3YWZ8</accession>
<dbReference type="EnsemblPlants" id="KQL31707">
    <property type="protein sequence ID" value="KQL31707"/>
    <property type="gene ID" value="SETIT_018794mg"/>
</dbReference>
<evidence type="ECO:0000313" key="1">
    <source>
        <dbReference type="EnsemblPlants" id="KQL31707"/>
    </source>
</evidence>
<dbReference type="HOGENOM" id="CLU_2268475_0_0_1"/>